<dbReference type="PANTHER" id="PTHR10699">
    <property type="entry name" value="NEUROMODULIN"/>
    <property type="match status" value="1"/>
</dbReference>
<dbReference type="SUPFAM" id="SSF47391">
    <property type="entry name" value="Dimerization-anchoring domain of cAMP-dependent PK regulatory subunit"/>
    <property type="match status" value="1"/>
</dbReference>
<dbReference type="SMART" id="SM00394">
    <property type="entry name" value="RIIa"/>
    <property type="match status" value="1"/>
</dbReference>
<organism evidence="4 5">
    <name type="scientific">Adineta steineri</name>
    <dbReference type="NCBI Taxonomy" id="433720"/>
    <lineage>
        <taxon>Eukaryota</taxon>
        <taxon>Metazoa</taxon>
        <taxon>Spiralia</taxon>
        <taxon>Gnathifera</taxon>
        <taxon>Rotifera</taxon>
        <taxon>Eurotatoria</taxon>
        <taxon>Bdelloidea</taxon>
        <taxon>Adinetida</taxon>
        <taxon>Adinetidae</taxon>
        <taxon>Adineta</taxon>
    </lineage>
</organism>
<proteinExistence type="predicted"/>
<comment type="caution">
    <text evidence="4">The sequence shown here is derived from an EMBL/GenBank/DDBJ whole genome shotgun (WGS) entry which is preliminary data.</text>
</comment>
<dbReference type="Pfam" id="PF02197">
    <property type="entry name" value="RIIa"/>
    <property type="match status" value="1"/>
</dbReference>
<dbReference type="InterPro" id="IPR047579">
    <property type="entry name" value="DD_CABYR_SP17"/>
</dbReference>
<reference evidence="4" key="1">
    <citation type="submission" date="2021-02" db="EMBL/GenBank/DDBJ databases">
        <authorList>
            <person name="Nowell W R."/>
        </authorList>
    </citation>
    <scope>NUCLEOTIDE SEQUENCE</scope>
</reference>
<evidence type="ECO:0000313" key="4">
    <source>
        <dbReference type="EMBL" id="CAF1319323.1"/>
    </source>
</evidence>
<dbReference type="OrthoDB" id="252964at2759"/>
<evidence type="ECO:0000313" key="5">
    <source>
        <dbReference type="Proteomes" id="UP000663832"/>
    </source>
</evidence>
<dbReference type="EMBL" id="CAJNOM010000284">
    <property type="protein sequence ID" value="CAF1319323.1"/>
    <property type="molecule type" value="Genomic_DNA"/>
</dbReference>
<sequence>MSVPFSNTKLRIPEGFQNLLIGLSTEILRNQPNNIPVFAAEYFEKLLQKRDRTLLVTFLFSHHICI</sequence>
<dbReference type="CDD" id="cd12100">
    <property type="entry name" value="DD_CABYR_SP17"/>
    <property type="match status" value="1"/>
</dbReference>
<dbReference type="Gene3D" id="1.20.890.10">
    <property type="entry name" value="cAMP-dependent protein kinase regulatory subunit, dimerization-anchoring domain"/>
    <property type="match status" value="1"/>
</dbReference>
<gene>
    <name evidence="2" type="ORF">BJG266_LOCUS609</name>
    <name evidence="3" type="ORF">QVE165_LOCUS14666</name>
    <name evidence="4" type="ORF">QVE165_LOCUS32248</name>
</gene>
<name>A0A815ESG5_9BILA</name>
<dbReference type="PANTHER" id="PTHR10699:SF11">
    <property type="entry name" value="IGLOO, ISOFORM A"/>
    <property type="match status" value="1"/>
</dbReference>
<evidence type="ECO:0000313" key="3">
    <source>
        <dbReference type="EMBL" id="CAF0996050.1"/>
    </source>
</evidence>
<dbReference type="Proteomes" id="UP000663832">
    <property type="component" value="Unassembled WGS sequence"/>
</dbReference>
<dbReference type="AlphaFoldDB" id="A0A815ESG5"/>
<protein>
    <recommendedName>
        <fullName evidence="1">RIIa domain-containing protein</fullName>
    </recommendedName>
</protein>
<feature type="domain" description="RIIa" evidence="1">
    <location>
        <begin position="14"/>
        <end position="51"/>
    </location>
</feature>
<evidence type="ECO:0000259" key="1">
    <source>
        <dbReference type="SMART" id="SM00394"/>
    </source>
</evidence>
<evidence type="ECO:0000313" key="2">
    <source>
        <dbReference type="EMBL" id="CAF0724612.1"/>
    </source>
</evidence>
<dbReference type="GO" id="GO:0005516">
    <property type="term" value="F:calmodulin binding"/>
    <property type="evidence" value="ECO:0007669"/>
    <property type="project" value="TreeGrafter"/>
</dbReference>
<accession>A0A815ESG5</accession>
<dbReference type="InterPro" id="IPR003117">
    <property type="entry name" value="cAMP_dep_PK_reg_su_I/II_a/b"/>
</dbReference>
<dbReference type="EMBL" id="CAJNOM010000078">
    <property type="protein sequence ID" value="CAF0996050.1"/>
    <property type="molecule type" value="Genomic_DNA"/>
</dbReference>
<dbReference type="Proteomes" id="UP000663877">
    <property type="component" value="Unassembled WGS sequence"/>
</dbReference>
<dbReference type="EMBL" id="CAJNOI010000002">
    <property type="protein sequence ID" value="CAF0724612.1"/>
    <property type="molecule type" value="Genomic_DNA"/>
</dbReference>
<keyword evidence="5" id="KW-1185">Reference proteome</keyword>